<evidence type="ECO:0000313" key="2">
    <source>
        <dbReference type="Proteomes" id="UP000034050"/>
    </source>
</evidence>
<evidence type="ECO:0000313" key="1">
    <source>
        <dbReference type="EMBL" id="KKS86613.1"/>
    </source>
</evidence>
<proteinExistence type="predicted"/>
<sequence>MGKERPEFCREAGCPVFGMSGYCRLLADLRREGLSRRGLKAMRERLKNEAEVDPELITRECQQGKNDRR</sequence>
<reference evidence="1 2" key="1">
    <citation type="journal article" date="2015" name="Nature">
        <title>rRNA introns, odd ribosomes, and small enigmatic genomes across a large radiation of phyla.</title>
        <authorList>
            <person name="Brown C.T."/>
            <person name="Hug L.A."/>
            <person name="Thomas B.C."/>
            <person name="Sharon I."/>
            <person name="Castelle C.J."/>
            <person name="Singh A."/>
            <person name="Wilkins M.J."/>
            <person name="Williams K.H."/>
            <person name="Banfield J.F."/>
        </authorList>
    </citation>
    <scope>NUCLEOTIDE SEQUENCE [LARGE SCALE GENOMIC DNA]</scope>
</reference>
<comment type="caution">
    <text evidence="1">The sequence shown here is derived from an EMBL/GenBank/DDBJ whole genome shotgun (WGS) entry which is preliminary data.</text>
</comment>
<dbReference type="STRING" id="1618446.UV61_C0008G0066"/>
<dbReference type="EMBL" id="LCFD01000008">
    <property type="protein sequence ID" value="KKS86613.1"/>
    <property type="molecule type" value="Genomic_DNA"/>
</dbReference>
<protein>
    <submittedName>
        <fullName evidence="1">Uncharacterized protein</fullName>
    </submittedName>
</protein>
<dbReference type="AlphaFoldDB" id="A0A0G1FIF6"/>
<name>A0A0G1FIF6_9BACT</name>
<gene>
    <name evidence="1" type="ORF">UV61_C0008G0066</name>
</gene>
<dbReference type="Proteomes" id="UP000034050">
    <property type="component" value="Unassembled WGS sequence"/>
</dbReference>
<organism evidence="1 2">
    <name type="scientific">Candidatus Gottesmanbacteria bacterium GW2011_GWB1_43_11</name>
    <dbReference type="NCBI Taxonomy" id="1618446"/>
    <lineage>
        <taxon>Bacteria</taxon>
        <taxon>Candidatus Gottesmaniibacteriota</taxon>
    </lineage>
</organism>
<accession>A0A0G1FIF6</accession>